<dbReference type="Proteomes" id="UP000298030">
    <property type="component" value="Unassembled WGS sequence"/>
</dbReference>
<keyword evidence="3" id="KW-1185">Reference proteome</keyword>
<feature type="transmembrane region" description="Helical" evidence="1">
    <location>
        <begin position="58"/>
        <end position="80"/>
    </location>
</feature>
<keyword evidence="1" id="KW-1133">Transmembrane helix</keyword>
<proteinExistence type="predicted"/>
<accession>A0A4Y7SXT9</accession>
<feature type="non-terminal residue" evidence="2">
    <location>
        <position position="254"/>
    </location>
</feature>
<name>A0A4Y7SXT9_COPMI</name>
<feature type="transmembrane region" description="Helical" evidence="1">
    <location>
        <begin position="126"/>
        <end position="151"/>
    </location>
</feature>
<feature type="transmembrane region" description="Helical" evidence="1">
    <location>
        <begin position="92"/>
        <end position="119"/>
    </location>
</feature>
<keyword evidence="1" id="KW-0812">Transmembrane</keyword>
<organism evidence="2 3">
    <name type="scientific">Coprinellus micaceus</name>
    <name type="common">Glistening ink-cap mushroom</name>
    <name type="synonym">Coprinus micaceus</name>
    <dbReference type="NCBI Taxonomy" id="71717"/>
    <lineage>
        <taxon>Eukaryota</taxon>
        <taxon>Fungi</taxon>
        <taxon>Dikarya</taxon>
        <taxon>Basidiomycota</taxon>
        <taxon>Agaricomycotina</taxon>
        <taxon>Agaricomycetes</taxon>
        <taxon>Agaricomycetidae</taxon>
        <taxon>Agaricales</taxon>
        <taxon>Agaricineae</taxon>
        <taxon>Psathyrellaceae</taxon>
        <taxon>Coprinellus</taxon>
    </lineage>
</organism>
<protein>
    <submittedName>
        <fullName evidence="2">Uncharacterized protein</fullName>
    </submittedName>
</protein>
<keyword evidence="1" id="KW-0472">Membrane</keyword>
<gene>
    <name evidence="2" type="ORF">FA13DRAFT_1737117</name>
</gene>
<feature type="transmembrane region" description="Helical" evidence="1">
    <location>
        <begin position="192"/>
        <end position="208"/>
    </location>
</feature>
<feature type="transmembrane region" description="Helical" evidence="1">
    <location>
        <begin position="228"/>
        <end position="248"/>
    </location>
</feature>
<dbReference type="AlphaFoldDB" id="A0A4Y7SXT9"/>
<reference evidence="2 3" key="1">
    <citation type="journal article" date="2019" name="Nat. Ecol. Evol.">
        <title>Megaphylogeny resolves global patterns of mushroom evolution.</title>
        <authorList>
            <person name="Varga T."/>
            <person name="Krizsan K."/>
            <person name="Foldi C."/>
            <person name="Dima B."/>
            <person name="Sanchez-Garcia M."/>
            <person name="Sanchez-Ramirez S."/>
            <person name="Szollosi G.J."/>
            <person name="Szarkandi J.G."/>
            <person name="Papp V."/>
            <person name="Albert L."/>
            <person name="Andreopoulos W."/>
            <person name="Angelini C."/>
            <person name="Antonin V."/>
            <person name="Barry K.W."/>
            <person name="Bougher N.L."/>
            <person name="Buchanan P."/>
            <person name="Buyck B."/>
            <person name="Bense V."/>
            <person name="Catcheside P."/>
            <person name="Chovatia M."/>
            <person name="Cooper J."/>
            <person name="Damon W."/>
            <person name="Desjardin D."/>
            <person name="Finy P."/>
            <person name="Geml J."/>
            <person name="Haridas S."/>
            <person name="Hughes K."/>
            <person name="Justo A."/>
            <person name="Karasinski D."/>
            <person name="Kautmanova I."/>
            <person name="Kiss B."/>
            <person name="Kocsube S."/>
            <person name="Kotiranta H."/>
            <person name="LaButti K.M."/>
            <person name="Lechner B.E."/>
            <person name="Liimatainen K."/>
            <person name="Lipzen A."/>
            <person name="Lukacs Z."/>
            <person name="Mihaltcheva S."/>
            <person name="Morgado L.N."/>
            <person name="Niskanen T."/>
            <person name="Noordeloos M.E."/>
            <person name="Ohm R.A."/>
            <person name="Ortiz-Santana B."/>
            <person name="Ovrebo C."/>
            <person name="Racz N."/>
            <person name="Riley R."/>
            <person name="Savchenko A."/>
            <person name="Shiryaev A."/>
            <person name="Soop K."/>
            <person name="Spirin V."/>
            <person name="Szebenyi C."/>
            <person name="Tomsovsky M."/>
            <person name="Tulloss R.E."/>
            <person name="Uehling J."/>
            <person name="Grigoriev I.V."/>
            <person name="Vagvolgyi C."/>
            <person name="Papp T."/>
            <person name="Martin F.M."/>
            <person name="Miettinen O."/>
            <person name="Hibbett D.S."/>
            <person name="Nagy L.G."/>
        </authorList>
    </citation>
    <scope>NUCLEOTIDE SEQUENCE [LARGE SCALE GENOMIC DNA]</scope>
    <source>
        <strain evidence="2 3">FP101781</strain>
    </source>
</reference>
<evidence type="ECO:0000256" key="1">
    <source>
        <dbReference type="SAM" id="Phobius"/>
    </source>
</evidence>
<evidence type="ECO:0000313" key="3">
    <source>
        <dbReference type="Proteomes" id="UP000298030"/>
    </source>
</evidence>
<sequence>MTNSPQQIKALEIAVAEWRVQEYIAIPFYTLYVYLCLTTMSEEASYLTSKRGKTGKGLFLLMKYGTILHFVLRICTSYRMYLDISPKTCKGFYVLTIATLWLIALTADVTLGLCVSALLQLGRNKLLAVVALCWSLPVVYLVIQLVCYSQVTVAPLSQLDQELGYPCSAVSGDEVLANIPGGSLATLSYPNFARATVFVILAMLTLIVRRRRYKGALITAVTRDGSLYYIASAAIRLLYAVVNTPALFSVASAD</sequence>
<evidence type="ECO:0000313" key="2">
    <source>
        <dbReference type="EMBL" id="TEB26683.1"/>
    </source>
</evidence>
<dbReference type="EMBL" id="QPFP01000046">
    <property type="protein sequence ID" value="TEB26683.1"/>
    <property type="molecule type" value="Genomic_DNA"/>
</dbReference>
<comment type="caution">
    <text evidence="2">The sequence shown here is derived from an EMBL/GenBank/DDBJ whole genome shotgun (WGS) entry which is preliminary data.</text>
</comment>